<dbReference type="SUPFAM" id="SSF53383">
    <property type="entry name" value="PLP-dependent transferases"/>
    <property type="match status" value="1"/>
</dbReference>
<evidence type="ECO:0000313" key="2">
    <source>
        <dbReference type="EMBL" id="KAK7233400.1"/>
    </source>
</evidence>
<protein>
    <submittedName>
        <fullName evidence="2">DegT/DnrJ/EryC1/StrS aminotransferase</fullName>
    </submittedName>
</protein>
<name>A0ABR1FM71_AURAN</name>
<dbReference type="PANTHER" id="PTHR30244">
    <property type="entry name" value="TRANSAMINASE"/>
    <property type="match status" value="1"/>
</dbReference>
<keyword evidence="1" id="KW-0663">Pyridoxal phosphate</keyword>
<organism evidence="2 3">
    <name type="scientific">Aureococcus anophagefferens</name>
    <name type="common">Harmful bloom alga</name>
    <dbReference type="NCBI Taxonomy" id="44056"/>
    <lineage>
        <taxon>Eukaryota</taxon>
        <taxon>Sar</taxon>
        <taxon>Stramenopiles</taxon>
        <taxon>Ochrophyta</taxon>
        <taxon>Pelagophyceae</taxon>
        <taxon>Pelagomonadales</taxon>
        <taxon>Pelagomonadaceae</taxon>
        <taxon>Aureococcus</taxon>
    </lineage>
</organism>
<dbReference type="Gene3D" id="3.40.640.10">
    <property type="entry name" value="Type I PLP-dependent aspartate aminotransferase-like (Major domain)"/>
    <property type="match status" value="1"/>
</dbReference>
<dbReference type="InterPro" id="IPR015424">
    <property type="entry name" value="PyrdxlP-dep_Trfase"/>
</dbReference>
<dbReference type="InterPro" id="IPR000653">
    <property type="entry name" value="DegT/StrS_aminotransferase"/>
</dbReference>
<sequence>MPESPKHAKTLVVGRPNVLDEQGFLEDVKTILRSKLLTNGGPFVSQLEQGAREYLGVKHVVAVSNATVGLELALRARRFAPGAEVLLPSFTFVATAHAVACAGLTPVFCDVDEASHFISIASAERATTPKTVAVVGVHLWGRAGDAAALEAFAARRSLDVFYDSAHAFGAAYADGAKVGTRGRAEVFSLHATKLLNGFEGGLIATNDDALAVAATRARNFGFSGQDTIVSMGTNAKLSEVHAALALRHLRVVDATLDAYRAVAAAYGDALGAAGLLDGPLTYWNAPFLGADSGCTHSYVCVRVEPAFGVSRDVVMAELRKAGVYAKRYFFPGVHAHAPYAHLAPREPGFLAATDALNASLLVLPTGAAVAADDVARVVAELTAIHGAGRVVADAGLAPADWDKSAYDTALATIEGERAALRAKLADLDRAEAGVRDSLALNLQLVANVEGGRGRDKP</sequence>
<dbReference type="Pfam" id="PF01041">
    <property type="entry name" value="DegT_DnrJ_EryC1"/>
    <property type="match status" value="1"/>
</dbReference>
<dbReference type="Proteomes" id="UP001363151">
    <property type="component" value="Unassembled WGS sequence"/>
</dbReference>
<dbReference type="InterPro" id="IPR015421">
    <property type="entry name" value="PyrdxlP-dep_Trfase_major"/>
</dbReference>
<dbReference type="PANTHER" id="PTHR30244:SF9">
    <property type="entry name" value="PROTEIN RV3402C"/>
    <property type="match status" value="1"/>
</dbReference>
<evidence type="ECO:0000313" key="3">
    <source>
        <dbReference type="Proteomes" id="UP001363151"/>
    </source>
</evidence>
<dbReference type="PIRSF" id="PIRSF000390">
    <property type="entry name" value="PLP_StrS"/>
    <property type="match status" value="1"/>
</dbReference>
<reference evidence="2 3" key="1">
    <citation type="submission" date="2024-03" db="EMBL/GenBank/DDBJ databases">
        <title>Aureococcus anophagefferens CCMP1851 and Kratosvirus quantuckense: Draft genome of a second virus-susceptible host strain in the model system.</title>
        <authorList>
            <person name="Chase E."/>
            <person name="Truchon A.R."/>
            <person name="Schepens W."/>
            <person name="Wilhelm S.W."/>
        </authorList>
    </citation>
    <scope>NUCLEOTIDE SEQUENCE [LARGE SCALE GENOMIC DNA]</scope>
    <source>
        <strain evidence="2 3">CCMP1851</strain>
    </source>
</reference>
<evidence type="ECO:0000256" key="1">
    <source>
        <dbReference type="ARBA" id="ARBA00022898"/>
    </source>
</evidence>
<dbReference type="CDD" id="cd00616">
    <property type="entry name" value="AHBA_syn"/>
    <property type="match status" value="1"/>
</dbReference>
<keyword evidence="2" id="KW-0032">Aminotransferase</keyword>
<dbReference type="GO" id="GO:0008483">
    <property type="term" value="F:transaminase activity"/>
    <property type="evidence" value="ECO:0007669"/>
    <property type="project" value="UniProtKB-KW"/>
</dbReference>
<keyword evidence="3" id="KW-1185">Reference proteome</keyword>
<accession>A0ABR1FM71</accession>
<dbReference type="EMBL" id="JBBJCI010000360">
    <property type="protein sequence ID" value="KAK7233400.1"/>
    <property type="molecule type" value="Genomic_DNA"/>
</dbReference>
<proteinExistence type="predicted"/>
<gene>
    <name evidence="2" type="ORF">SO694_0010506</name>
</gene>
<keyword evidence="2" id="KW-0808">Transferase</keyword>
<comment type="caution">
    <text evidence="2">The sequence shown here is derived from an EMBL/GenBank/DDBJ whole genome shotgun (WGS) entry which is preliminary data.</text>
</comment>